<dbReference type="RefSeq" id="XP_016614150.1">
    <property type="nucleotide sequence ID" value="XM_016769514.1"/>
</dbReference>
<name>A0A0D2EBL4_CLAB1</name>
<evidence type="ECO:0000313" key="2">
    <source>
        <dbReference type="EMBL" id="KIW87481.1"/>
    </source>
</evidence>
<reference evidence="2" key="1">
    <citation type="submission" date="2015-01" db="EMBL/GenBank/DDBJ databases">
        <title>The Genome Sequence of Cladophialophora bantiana CBS 173.52.</title>
        <authorList>
            <consortium name="The Broad Institute Genomics Platform"/>
            <person name="Cuomo C."/>
            <person name="de Hoog S."/>
            <person name="Gorbushina A."/>
            <person name="Stielow B."/>
            <person name="Teixiera M."/>
            <person name="Abouelleil A."/>
            <person name="Chapman S.B."/>
            <person name="Priest M."/>
            <person name="Young S.K."/>
            <person name="Wortman J."/>
            <person name="Nusbaum C."/>
            <person name="Birren B."/>
        </authorList>
    </citation>
    <scope>NUCLEOTIDE SEQUENCE [LARGE SCALE GENOMIC DNA]</scope>
    <source>
        <strain evidence="2">CBS 173.52</strain>
    </source>
</reference>
<dbReference type="InterPro" id="IPR012951">
    <property type="entry name" value="BBE"/>
</dbReference>
<feature type="domain" description="Berberine/berberine-like" evidence="1">
    <location>
        <begin position="22"/>
        <end position="67"/>
    </location>
</feature>
<dbReference type="VEuPathDB" id="FungiDB:Z519_11804"/>
<dbReference type="InterPro" id="IPR016169">
    <property type="entry name" value="FAD-bd_PCMH_sub2"/>
</dbReference>
<dbReference type="GO" id="GO:0050660">
    <property type="term" value="F:flavin adenine dinucleotide binding"/>
    <property type="evidence" value="ECO:0007669"/>
    <property type="project" value="InterPro"/>
</dbReference>
<dbReference type="Proteomes" id="UP000053789">
    <property type="component" value="Unassembled WGS sequence"/>
</dbReference>
<dbReference type="Gene3D" id="3.30.465.10">
    <property type="match status" value="1"/>
</dbReference>
<accession>A0A0D2EBL4</accession>
<keyword evidence="3" id="KW-1185">Reference proteome</keyword>
<protein>
    <recommendedName>
        <fullName evidence="1">Berberine/berberine-like domain-containing protein</fullName>
    </recommendedName>
</protein>
<dbReference type="Pfam" id="PF08031">
    <property type="entry name" value="BBE"/>
    <property type="match status" value="1"/>
</dbReference>
<dbReference type="EMBL" id="KN847003">
    <property type="protein sequence ID" value="KIW87481.1"/>
    <property type="molecule type" value="Genomic_DNA"/>
</dbReference>
<dbReference type="Gene3D" id="3.40.462.20">
    <property type="match status" value="1"/>
</dbReference>
<dbReference type="OrthoDB" id="407275at2759"/>
<sequence>MRGFLDRMRANLSPFGMVRGATFVNFPDDSLKADAHEKSYYGNNYQELRRIKKIWDKDNFFNRSQGIQLPGTSAPQTVSMDMEDNDGLLEDLLAARAFVVNEEDLTDALAEQQWESSRPSTPTDFYGSGALPTLVYR</sequence>
<evidence type="ECO:0000259" key="1">
    <source>
        <dbReference type="Pfam" id="PF08031"/>
    </source>
</evidence>
<dbReference type="HOGENOM" id="CLU_1864907_0_0_1"/>
<dbReference type="GO" id="GO:0016491">
    <property type="term" value="F:oxidoreductase activity"/>
    <property type="evidence" value="ECO:0007669"/>
    <property type="project" value="InterPro"/>
</dbReference>
<dbReference type="GeneID" id="27704732"/>
<evidence type="ECO:0000313" key="3">
    <source>
        <dbReference type="Proteomes" id="UP000053789"/>
    </source>
</evidence>
<proteinExistence type="predicted"/>
<dbReference type="AlphaFoldDB" id="A0A0D2EBL4"/>
<gene>
    <name evidence="2" type="ORF">Z519_11804</name>
</gene>
<organism evidence="2 3">
    <name type="scientific">Cladophialophora bantiana (strain ATCC 10958 / CBS 173.52 / CDC B-1940 / NIH 8579)</name>
    <name type="common">Xylohypha bantiana</name>
    <dbReference type="NCBI Taxonomy" id="1442370"/>
    <lineage>
        <taxon>Eukaryota</taxon>
        <taxon>Fungi</taxon>
        <taxon>Dikarya</taxon>
        <taxon>Ascomycota</taxon>
        <taxon>Pezizomycotina</taxon>
        <taxon>Eurotiomycetes</taxon>
        <taxon>Chaetothyriomycetidae</taxon>
        <taxon>Chaetothyriales</taxon>
        <taxon>Herpotrichiellaceae</taxon>
        <taxon>Cladophialophora</taxon>
    </lineage>
</organism>